<dbReference type="EMBL" id="CAOQHR010000013">
    <property type="protein sequence ID" value="CAI6342537.1"/>
    <property type="molecule type" value="Genomic_DNA"/>
</dbReference>
<comment type="caution">
    <text evidence="2">The sequence shown here is derived from an EMBL/GenBank/DDBJ whole genome shotgun (WGS) entry which is preliminary data.</text>
</comment>
<dbReference type="Proteomes" id="UP001152607">
    <property type="component" value="Unassembled WGS sequence"/>
</dbReference>
<keyword evidence="3" id="KW-1185">Reference proteome</keyword>
<organism evidence="2 3">
    <name type="scientific">Periconia digitata</name>
    <dbReference type="NCBI Taxonomy" id="1303443"/>
    <lineage>
        <taxon>Eukaryota</taxon>
        <taxon>Fungi</taxon>
        <taxon>Dikarya</taxon>
        <taxon>Ascomycota</taxon>
        <taxon>Pezizomycotina</taxon>
        <taxon>Dothideomycetes</taxon>
        <taxon>Pleosporomycetidae</taxon>
        <taxon>Pleosporales</taxon>
        <taxon>Massarineae</taxon>
        <taxon>Periconiaceae</taxon>
        <taxon>Periconia</taxon>
    </lineage>
</organism>
<feature type="chain" id="PRO_5040910798" evidence="1">
    <location>
        <begin position="21"/>
        <end position="69"/>
    </location>
</feature>
<proteinExistence type="predicted"/>
<keyword evidence="1" id="KW-0732">Signal</keyword>
<protein>
    <submittedName>
        <fullName evidence="2">Uncharacterized protein</fullName>
    </submittedName>
</protein>
<name>A0A9W4UWL8_9PLEO</name>
<reference evidence="2" key="1">
    <citation type="submission" date="2023-01" db="EMBL/GenBank/DDBJ databases">
        <authorList>
            <person name="Van Ghelder C."/>
            <person name="Rancurel C."/>
        </authorList>
    </citation>
    <scope>NUCLEOTIDE SEQUENCE</scope>
    <source>
        <strain evidence="2">CNCM I-4278</strain>
    </source>
</reference>
<accession>A0A9W4UWL8</accession>
<evidence type="ECO:0000256" key="1">
    <source>
        <dbReference type="SAM" id="SignalP"/>
    </source>
</evidence>
<dbReference type="AlphaFoldDB" id="A0A9W4UWL8"/>
<evidence type="ECO:0000313" key="3">
    <source>
        <dbReference type="Proteomes" id="UP001152607"/>
    </source>
</evidence>
<sequence>MRFFATAIISLAALSSRVAAASCDTPGEYICGQALEDIWICSPDKELVQSAICGGNGCCTYVNGVHCKC</sequence>
<gene>
    <name evidence="2" type="ORF">PDIGIT_LOCUS15746</name>
</gene>
<feature type="signal peptide" evidence="1">
    <location>
        <begin position="1"/>
        <end position="20"/>
    </location>
</feature>
<evidence type="ECO:0000313" key="2">
    <source>
        <dbReference type="EMBL" id="CAI6342537.1"/>
    </source>
</evidence>